<name>A0ABM7M954_9ACTN</name>
<dbReference type="Proteomes" id="UP000676967">
    <property type="component" value="Chromosome"/>
</dbReference>
<accession>A0ABM7M954</accession>
<gene>
    <name evidence="1" type="ORF">Aiant_88320</name>
</gene>
<protein>
    <submittedName>
        <fullName evidence="1">Uncharacterized protein</fullName>
    </submittedName>
</protein>
<evidence type="ECO:0000313" key="1">
    <source>
        <dbReference type="EMBL" id="BCJ48175.1"/>
    </source>
</evidence>
<organism evidence="1 2">
    <name type="scientific">Actinoplanes ianthinogenes</name>
    <dbReference type="NCBI Taxonomy" id="122358"/>
    <lineage>
        <taxon>Bacteria</taxon>
        <taxon>Bacillati</taxon>
        <taxon>Actinomycetota</taxon>
        <taxon>Actinomycetes</taxon>
        <taxon>Micromonosporales</taxon>
        <taxon>Micromonosporaceae</taxon>
        <taxon>Actinoplanes</taxon>
    </lineage>
</organism>
<keyword evidence="2" id="KW-1185">Reference proteome</keyword>
<sequence>MATGLTGLAATSLPLRTVSSPPYLANSNASGTVELTGDLDRDFLGVRLTTGSHCDAEGASTNILCTLTAGTSKAQNVTALQTFAVNWTLDAVDGTTTATYYPGGAYYESLLTGGVIATLSGS</sequence>
<reference evidence="1 2" key="1">
    <citation type="submission" date="2020-08" db="EMBL/GenBank/DDBJ databases">
        <title>Whole genome shotgun sequence of Actinoplanes ianthinogenes NBRC 13996.</title>
        <authorList>
            <person name="Komaki H."/>
            <person name="Tamura T."/>
        </authorList>
    </citation>
    <scope>NUCLEOTIDE SEQUENCE [LARGE SCALE GENOMIC DNA]</scope>
    <source>
        <strain evidence="1 2">NBRC 13996</strain>
    </source>
</reference>
<dbReference type="RefSeq" id="WP_229830006.1">
    <property type="nucleotide sequence ID" value="NZ_AP023356.1"/>
</dbReference>
<evidence type="ECO:0000313" key="2">
    <source>
        <dbReference type="Proteomes" id="UP000676967"/>
    </source>
</evidence>
<dbReference type="EMBL" id="AP023356">
    <property type="protein sequence ID" value="BCJ48175.1"/>
    <property type="molecule type" value="Genomic_DNA"/>
</dbReference>
<proteinExistence type="predicted"/>